<evidence type="ECO:0008006" key="10">
    <source>
        <dbReference type="Google" id="ProtNLM"/>
    </source>
</evidence>
<sequence>MGATFQWRDDVDARHDAVIVAERLSALGEDGVRLLRNLLVGNDAAKHALIESPASIADLIDAVGRPGTQFALECLATIAMVPCGAACLAEHDAVRRLSSMVAQFAPHHHLINPLLRILDKIGSAASTDDALAELAIAGNGLALTLVSRHAPIANSTLNSLLVNVVIDRLNADQCPDPTPGLSYLNAVLRRHPNAVRLPSQGFRRLLADDNESVRVLTALTVSLSGLADADLDRLSVGVLVRALNAPGASAALATVVGRRPCLASSGAAAIPSLMGLSKSDRSNSYASLSVLVAGLDHVAVAITSSRQFLFDLLGSLQSPEIRRSAAALVHSLSRSRPDVRSSLNGAGALRALVAGMSKVHDGGADDSDAGSYLQLSMAALANLLVHHRLDVDSPETFNGVARMIVAGLQERCPRLRANACCALKNLLYDRHLVVRAPLIVDEIVSRSDLVSLIFDRDQGVQLSAVGILRNLFHPGNHSLSPDQQHIHRLSPGLAHCVVSLNSHIVLEALLAVSNIASGVRVHKIALLRCHQLLYAVQSRMLHPWPEIRLACALIIDNLFRKSWIFKKKRTAELVPVEFLVRIGLKATLEKVRAAEASSECPNVDVVYRVERAIRGFDKTINVLRALRYTYVQTADLVPIHQ</sequence>
<evidence type="ECO:0000313" key="6">
    <source>
        <dbReference type="EMBL" id="CEP02304.1"/>
    </source>
</evidence>
<keyword evidence="7" id="KW-0496">Mitochondrion</keyword>
<evidence type="ECO:0000256" key="1">
    <source>
        <dbReference type="ARBA" id="ARBA00004123"/>
    </source>
</evidence>
<evidence type="ECO:0000256" key="2">
    <source>
        <dbReference type="ARBA" id="ARBA00004496"/>
    </source>
</evidence>
<dbReference type="SUPFAM" id="SSF48371">
    <property type="entry name" value="ARM repeat"/>
    <property type="match status" value="1"/>
</dbReference>
<dbReference type="GO" id="GO:0034657">
    <property type="term" value="C:GID complex"/>
    <property type="evidence" value="ECO:0007669"/>
    <property type="project" value="TreeGrafter"/>
</dbReference>
<dbReference type="EMBL" id="OVEO01000018">
    <property type="protein sequence ID" value="SPR01696.1"/>
    <property type="molecule type" value="Genomic_DNA"/>
</dbReference>
<dbReference type="PANTHER" id="PTHR15651">
    <property type="entry name" value="ARMADILLO REPEAT-CONTAINING PROTEIN 8"/>
    <property type="match status" value="1"/>
</dbReference>
<evidence type="ECO:0000256" key="5">
    <source>
        <dbReference type="ARBA" id="ARBA00023242"/>
    </source>
</evidence>
<evidence type="ECO:0000256" key="4">
    <source>
        <dbReference type="ARBA" id="ARBA00022737"/>
    </source>
</evidence>
<dbReference type="Proteomes" id="UP000039324">
    <property type="component" value="Unassembled WGS sequence"/>
</dbReference>
<reference evidence="6 8" key="1">
    <citation type="submission" date="2015-02" db="EMBL/GenBank/DDBJ databases">
        <authorList>
            <person name="Chooi Y.-H."/>
        </authorList>
    </citation>
    <scope>NUCLEOTIDE SEQUENCE [LARGE SCALE GENOMIC DNA]</scope>
    <source>
        <strain evidence="6">E3</strain>
    </source>
</reference>
<proteinExistence type="predicted"/>
<dbReference type="AlphaFoldDB" id="A0A0G4J4L7"/>
<dbReference type="InterPro" id="IPR011989">
    <property type="entry name" value="ARM-like"/>
</dbReference>
<evidence type="ECO:0000313" key="7">
    <source>
        <dbReference type="EMBL" id="SPR01696.1"/>
    </source>
</evidence>
<dbReference type="PANTHER" id="PTHR15651:SF7">
    <property type="entry name" value="ARMADILLO REPEAT-CONTAINING PROTEIN 8"/>
    <property type="match status" value="1"/>
</dbReference>
<comment type="subcellular location">
    <subcellularLocation>
        <location evidence="2">Cytoplasm</location>
    </subcellularLocation>
    <subcellularLocation>
        <location evidence="1">Nucleus</location>
    </subcellularLocation>
</comment>
<evidence type="ECO:0000313" key="9">
    <source>
        <dbReference type="Proteomes" id="UP000290189"/>
    </source>
</evidence>
<dbReference type="Proteomes" id="UP000290189">
    <property type="component" value="Unassembled WGS sequence"/>
</dbReference>
<dbReference type="STRING" id="37360.A0A0G4J4L7"/>
<dbReference type="GO" id="GO:0005737">
    <property type="term" value="C:cytoplasm"/>
    <property type="evidence" value="ECO:0007669"/>
    <property type="project" value="UniProtKB-SubCell"/>
</dbReference>
<keyword evidence="3" id="KW-0963">Cytoplasm</keyword>
<evidence type="ECO:0000313" key="8">
    <source>
        <dbReference type="Proteomes" id="UP000039324"/>
    </source>
</evidence>
<name>A0A0G4J4L7_PLABS</name>
<dbReference type="InterPro" id="IPR016024">
    <property type="entry name" value="ARM-type_fold"/>
</dbReference>
<accession>A0A0G4J4L7</accession>
<keyword evidence="8" id="KW-1185">Reference proteome</keyword>
<dbReference type="GO" id="GO:0005634">
    <property type="term" value="C:nucleus"/>
    <property type="evidence" value="ECO:0007669"/>
    <property type="project" value="UniProtKB-SubCell"/>
</dbReference>
<protein>
    <recommendedName>
        <fullName evidence="10">Armadillo repeat-containing protein 8</fullName>
    </recommendedName>
</protein>
<dbReference type="InterPro" id="IPR038739">
    <property type="entry name" value="ARMC8/Vid28"/>
</dbReference>
<reference evidence="7 9" key="2">
    <citation type="submission" date="2018-03" db="EMBL/GenBank/DDBJ databases">
        <authorList>
            <person name="Fogelqvist J."/>
        </authorList>
    </citation>
    <scope>NUCLEOTIDE SEQUENCE [LARGE SCALE GENOMIC DNA]</scope>
</reference>
<dbReference type="GO" id="GO:0043161">
    <property type="term" value="P:proteasome-mediated ubiquitin-dependent protein catabolic process"/>
    <property type="evidence" value="ECO:0007669"/>
    <property type="project" value="TreeGrafter"/>
</dbReference>
<dbReference type="EMBL" id="CDSF01000123">
    <property type="protein sequence ID" value="CEP02304.1"/>
    <property type="molecule type" value="Genomic_DNA"/>
</dbReference>
<keyword evidence="5" id="KW-0539">Nucleus</keyword>
<keyword evidence="4" id="KW-0677">Repeat</keyword>
<evidence type="ECO:0000256" key="3">
    <source>
        <dbReference type="ARBA" id="ARBA00022490"/>
    </source>
</evidence>
<organism evidence="6 8">
    <name type="scientific">Plasmodiophora brassicae</name>
    <name type="common">Clubroot disease agent</name>
    <dbReference type="NCBI Taxonomy" id="37360"/>
    <lineage>
        <taxon>Eukaryota</taxon>
        <taxon>Sar</taxon>
        <taxon>Rhizaria</taxon>
        <taxon>Endomyxa</taxon>
        <taxon>Phytomyxea</taxon>
        <taxon>Plasmodiophorida</taxon>
        <taxon>Plasmodiophoridae</taxon>
        <taxon>Plasmodiophora</taxon>
    </lineage>
</organism>
<gene>
    <name evidence="6" type="ORF">PBRA_008888</name>
    <name evidence="7" type="ORF">PLBR_LOCUS8911</name>
</gene>
<geneLocation type="mitochondrion" evidence="7"/>
<dbReference type="Gene3D" id="1.25.10.10">
    <property type="entry name" value="Leucine-rich Repeat Variant"/>
    <property type="match status" value="1"/>
</dbReference>